<reference evidence="6" key="1">
    <citation type="journal article" date="2014" name="Int. J. Syst. Evol. Microbiol.">
        <title>Complete genome sequence of Corynebacterium casei LMG S-19264T (=DSM 44701T), isolated from a smear-ripened cheese.</title>
        <authorList>
            <consortium name="US DOE Joint Genome Institute (JGI-PGF)"/>
            <person name="Walter F."/>
            <person name="Albersmeier A."/>
            <person name="Kalinowski J."/>
            <person name="Ruckert C."/>
        </authorList>
    </citation>
    <scope>NUCLEOTIDE SEQUENCE</scope>
    <source>
        <strain evidence="6">KCTC 42731</strain>
    </source>
</reference>
<evidence type="ECO:0000256" key="4">
    <source>
        <dbReference type="ARBA" id="ARBA00023163"/>
    </source>
</evidence>
<evidence type="ECO:0000313" key="6">
    <source>
        <dbReference type="EMBL" id="GHF94200.1"/>
    </source>
</evidence>
<dbReference type="InterPro" id="IPR036390">
    <property type="entry name" value="WH_DNA-bd_sf"/>
</dbReference>
<dbReference type="SUPFAM" id="SSF53850">
    <property type="entry name" value="Periplasmic binding protein-like II"/>
    <property type="match status" value="1"/>
</dbReference>
<dbReference type="EMBL" id="BNCK01000005">
    <property type="protein sequence ID" value="GHF94200.1"/>
    <property type="molecule type" value="Genomic_DNA"/>
</dbReference>
<evidence type="ECO:0000259" key="5">
    <source>
        <dbReference type="PROSITE" id="PS50931"/>
    </source>
</evidence>
<reference evidence="6" key="2">
    <citation type="submission" date="2020-09" db="EMBL/GenBank/DDBJ databases">
        <authorList>
            <person name="Sun Q."/>
            <person name="Kim S."/>
        </authorList>
    </citation>
    <scope>NUCLEOTIDE SEQUENCE</scope>
    <source>
        <strain evidence="6">KCTC 42731</strain>
    </source>
</reference>
<dbReference type="GO" id="GO:0043565">
    <property type="term" value="F:sequence-specific DNA binding"/>
    <property type="evidence" value="ECO:0007669"/>
    <property type="project" value="TreeGrafter"/>
</dbReference>
<proteinExistence type="inferred from homology"/>
<dbReference type="GO" id="GO:0006351">
    <property type="term" value="P:DNA-templated transcription"/>
    <property type="evidence" value="ECO:0007669"/>
    <property type="project" value="TreeGrafter"/>
</dbReference>
<dbReference type="RefSeq" id="WP_189770646.1">
    <property type="nucleotide sequence ID" value="NZ_BNCK01000005.1"/>
</dbReference>
<evidence type="ECO:0000256" key="2">
    <source>
        <dbReference type="ARBA" id="ARBA00023015"/>
    </source>
</evidence>
<dbReference type="SUPFAM" id="SSF46785">
    <property type="entry name" value="Winged helix' DNA-binding domain"/>
    <property type="match status" value="1"/>
</dbReference>
<dbReference type="Gene3D" id="3.40.190.290">
    <property type="match status" value="1"/>
</dbReference>
<dbReference type="Pfam" id="PF00126">
    <property type="entry name" value="HTH_1"/>
    <property type="match status" value="1"/>
</dbReference>
<dbReference type="InterPro" id="IPR036388">
    <property type="entry name" value="WH-like_DNA-bd_sf"/>
</dbReference>
<dbReference type="PANTHER" id="PTHR30537:SF3">
    <property type="entry name" value="TRANSCRIPTIONAL REGULATORY PROTEIN"/>
    <property type="match status" value="1"/>
</dbReference>
<accession>A0A919BJY1</accession>
<comment type="similarity">
    <text evidence="1">Belongs to the LysR transcriptional regulatory family.</text>
</comment>
<protein>
    <submittedName>
        <fullName evidence="6">LysR family transcriptional regulator</fullName>
    </submittedName>
</protein>
<dbReference type="PANTHER" id="PTHR30537">
    <property type="entry name" value="HTH-TYPE TRANSCRIPTIONAL REGULATOR"/>
    <property type="match status" value="1"/>
</dbReference>
<evidence type="ECO:0000256" key="3">
    <source>
        <dbReference type="ARBA" id="ARBA00023125"/>
    </source>
</evidence>
<keyword evidence="7" id="KW-1185">Reference proteome</keyword>
<keyword evidence="2" id="KW-0805">Transcription regulation</keyword>
<dbReference type="PROSITE" id="PS50931">
    <property type="entry name" value="HTH_LYSR"/>
    <property type="match status" value="1"/>
</dbReference>
<comment type="caution">
    <text evidence="6">The sequence shown here is derived from an EMBL/GenBank/DDBJ whole genome shotgun (WGS) entry which is preliminary data.</text>
</comment>
<dbReference type="Proteomes" id="UP000623842">
    <property type="component" value="Unassembled WGS sequence"/>
</dbReference>
<dbReference type="GO" id="GO:0003700">
    <property type="term" value="F:DNA-binding transcription factor activity"/>
    <property type="evidence" value="ECO:0007669"/>
    <property type="project" value="InterPro"/>
</dbReference>
<gene>
    <name evidence="6" type="ORF">GCM10017161_23050</name>
</gene>
<organism evidence="6 7">
    <name type="scientific">Thalassotalea marina</name>
    <dbReference type="NCBI Taxonomy" id="1673741"/>
    <lineage>
        <taxon>Bacteria</taxon>
        <taxon>Pseudomonadati</taxon>
        <taxon>Pseudomonadota</taxon>
        <taxon>Gammaproteobacteria</taxon>
        <taxon>Alteromonadales</taxon>
        <taxon>Colwelliaceae</taxon>
        <taxon>Thalassotalea</taxon>
    </lineage>
</organism>
<dbReference type="InterPro" id="IPR000847">
    <property type="entry name" value="LysR_HTH_N"/>
</dbReference>
<dbReference type="Gene3D" id="1.10.10.10">
    <property type="entry name" value="Winged helix-like DNA-binding domain superfamily/Winged helix DNA-binding domain"/>
    <property type="match status" value="1"/>
</dbReference>
<dbReference type="InterPro" id="IPR005119">
    <property type="entry name" value="LysR_subst-bd"/>
</dbReference>
<dbReference type="AlphaFoldDB" id="A0A919BJY1"/>
<dbReference type="Pfam" id="PF03466">
    <property type="entry name" value="LysR_substrate"/>
    <property type="match status" value="1"/>
</dbReference>
<evidence type="ECO:0000256" key="1">
    <source>
        <dbReference type="ARBA" id="ARBA00009437"/>
    </source>
</evidence>
<keyword evidence="3" id="KW-0238">DNA-binding</keyword>
<keyword evidence="4" id="KW-0804">Transcription</keyword>
<evidence type="ECO:0000313" key="7">
    <source>
        <dbReference type="Proteomes" id="UP000623842"/>
    </source>
</evidence>
<feature type="domain" description="HTH lysR-type" evidence="5">
    <location>
        <begin position="1"/>
        <end position="59"/>
    </location>
</feature>
<sequence>MSIEDDFQYILALSETGSLSGASRRLNVNHTTVARRIQAFEQKFNVRLFERVPKGYQLTSIGHSILPDIAQLREQQLNIERKLVGQDQLLSGEVNLTLTPELANDYVVPALTEFNRRYPNIQLNLIIGSNHKDLYAREADIALRFTPAPSQGDLIGKKLFPSQWGIYASEQYLTQEVNNHRILLWQLEADPLWYQTHFDNAQPIAKFDQLGPLVTATKNGLGIAKLPCGLVEAQKNNGLFRLNLPVVPSIWSLWLLYHSDLKTTAKVKVAKDFLIEHLSAFSPQFSGENSRYWQREVK</sequence>
<name>A0A919BJY1_9GAMM</name>
<dbReference type="InterPro" id="IPR058163">
    <property type="entry name" value="LysR-type_TF_proteobact-type"/>
</dbReference>